<evidence type="ECO:0000313" key="2">
    <source>
        <dbReference type="EMBL" id="SAI65589.1"/>
    </source>
</evidence>
<sequence length="35" mass="4337">MRNLLRRARLRFMQRVTRQLLLELDQLERETNVAP</sequence>
<dbReference type="EMBL" id="FKBS01000002">
    <property type="protein sequence ID" value="CZZ91577.1"/>
    <property type="molecule type" value="Genomic_DNA"/>
</dbReference>
<protein>
    <submittedName>
        <fullName evidence="2">Uncharacterized protein</fullName>
    </submittedName>
</protein>
<proteinExistence type="predicted"/>
<dbReference type="EMBL" id="FKIF01000001">
    <property type="protein sequence ID" value="SAI65589.1"/>
    <property type="molecule type" value="Genomic_DNA"/>
</dbReference>
<dbReference type="Proteomes" id="UP000077037">
    <property type="component" value="Unassembled WGS sequence"/>
</dbReference>
<name>A0A157S5D0_9BORD</name>
<keyword evidence="3" id="KW-1185">Reference proteome</keyword>
<evidence type="ECO:0000313" key="1">
    <source>
        <dbReference type="EMBL" id="CZZ91577.1"/>
    </source>
</evidence>
<accession>A0A157S5D0</accession>
<evidence type="ECO:0000313" key="4">
    <source>
        <dbReference type="Proteomes" id="UP000077037"/>
    </source>
</evidence>
<dbReference type="AlphaFoldDB" id="A0A157S5D0"/>
<gene>
    <name evidence="1" type="ORF">SAMEA1982600_00120</name>
    <name evidence="2" type="ORF">SAMEA3906486_00333</name>
</gene>
<dbReference type="STRING" id="288768.SAMEA3906486_00333"/>
<organism evidence="2 3">
    <name type="scientific">Bordetella ansorpii</name>
    <dbReference type="NCBI Taxonomy" id="288768"/>
    <lineage>
        <taxon>Bacteria</taxon>
        <taxon>Pseudomonadati</taxon>
        <taxon>Pseudomonadota</taxon>
        <taxon>Betaproteobacteria</taxon>
        <taxon>Burkholderiales</taxon>
        <taxon>Alcaligenaceae</taxon>
        <taxon>Bordetella</taxon>
    </lineage>
</organism>
<reference evidence="2 3" key="1">
    <citation type="submission" date="2016-04" db="EMBL/GenBank/DDBJ databases">
        <authorList>
            <consortium name="Pathogen Informatics"/>
        </authorList>
    </citation>
    <scope>NUCLEOTIDE SEQUENCE [LARGE SCALE GENOMIC DNA]</scope>
    <source>
        <strain evidence="2 3">H050680373</strain>
        <strain evidence="1 4">NCTC13364</strain>
    </source>
</reference>
<dbReference type="Proteomes" id="UP000076848">
    <property type="component" value="Unassembled WGS sequence"/>
</dbReference>
<evidence type="ECO:0000313" key="3">
    <source>
        <dbReference type="Proteomes" id="UP000076848"/>
    </source>
</evidence>